<protein>
    <submittedName>
        <fullName evidence="1">Uncharacterized protein</fullName>
    </submittedName>
</protein>
<name>A0ABS7DHV7_9GAMM</name>
<comment type="caution">
    <text evidence="1">The sequence shown here is derived from an EMBL/GenBank/DDBJ whole genome shotgun (WGS) entry which is preliminary data.</text>
</comment>
<dbReference type="EMBL" id="JAGFNY010000025">
    <property type="protein sequence ID" value="MBW7570681.1"/>
    <property type="molecule type" value="Genomic_DNA"/>
</dbReference>
<gene>
    <name evidence="1" type="ORF">J5V48_07225</name>
</gene>
<accession>A0ABS7DHV7</accession>
<keyword evidence="2" id="KW-1185">Reference proteome</keyword>
<sequence>MERNVHLTFEFFKVTQPKDSSLNFEDILVRLLNKDITQKDKRIVTYENNSNEIVIVFTKVRMNNIPDKINVNTGSCSPIELRDDEGLSEKVVFIFNKKLKIVAIQKNVNSITSTGIFNFIRTEIDDSKFETGFIIRQDVLDQLYKMKLITKCEIKIDCTKDLSCLKDSNISIFDKIAKQEDIGANLLNITFSMGINSKDSLADVLINKIKNLSSSNSDAISSLNLYGKDEENKSTVLDLLNFKLVDKQEIKVIKRSIDNSLLISSAKNAINNNLDILKGHL</sequence>
<proteinExistence type="predicted"/>
<dbReference type="InterPro" id="IPR046618">
    <property type="entry name" value="DUF6731"/>
</dbReference>
<evidence type="ECO:0000313" key="2">
    <source>
        <dbReference type="Proteomes" id="UP000731465"/>
    </source>
</evidence>
<reference evidence="1 2" key="1">
    <citation type="submission" date="2021-03" db="EMBL/GenBank/DDBJ databases">
        <title>Succinivibrio sp. nov. isolated from feces of cow.</title>
        <authorList>
            <person name="Choi J.-Y."/>
        </authorList>
    </citation>
    <scope>NUCLEOTIDE SEQUENCE [LARGE SCALE GENOMIC DNA]</scope>
    <source>
        <strain evidence="1 2">AGMB01872</strain>
    </source>
</reference>
<organism evidence="1 2">
    <name type="scientific">Succinivibrio faecicola</name>
    <dbReference type="NCBI Taxonomy" id="2820300"/>
    <lineage>
        <taxon>Bacteria</taxon>
        <taxon>Pseudomonadati</taxon>
        <taxon>Pseudomonadota</taxon>
        <taxon>Gammaproteobacteria</taxon>
        <taxon>Aeromonadales</taxon>
        <taxon>Succinivibrionaceae</taxon>
        <taxon>Succinivibrio</taxon>
    </lineage>
</organism>
<dbReference type="RefSeq" id="WP_219937903.1">
    <property type="nucleotide sequence ID" value="NZ_JAGFNY010000025.1"/>
</dbReference>
<evidence type="ECO:0000313" key="1">
    <source>
        <dbReference type="EMBL" id="MBW7570681.1"/>
    </source>
</evidence>
<dbReference type="Pfam" id="PF20505">
    <property type="entry name" value="DUF6731"/>
    <property type="match status" value="1"/>
</dbReference>
<dbReference type="Proteomes" id="UP000731465">
    <property type="component" value="Unassembled WGS sequence"/>
</dbReference>